<sequence length="68" mass="7321">MTGYNKFEVKDLTPAEIKSAGLLDKKTAAESGQNVTVGIAKPGVAYVPPHLRKSKAMLIAVLIHKFNL</sequence>
<evidence type="ECO:0000313" key="2">
    <source>
        <dbReference type="Proteomes" id="UP000271889"/>
    </source>
</evidence>
<name>A0A3P6UXW5_CYLGO</name>
<evidence type="ECO:0000313" key="1">
    <source>
        <dbReference type="EMBL" id="VDK82381.1"/>
    </source>
</evidence>
<keyword evidence="2" id="KW-1185">Reference proteome</keyword>
<proteinExistence type="predicted"/>
<dbReference type="Proteomes" id="UP000271889">
    <property type="component" value="Unassembled WGS sequence"/>
</dbReference>
<dbReference type="EMBL" id="UYRV01028423">
    <property type="protein sequence ID" value="VDK82381.1"/>
    <property type="molecule type" value="Genomic_DNA"/>
</dbReference>
<protein>
    <submittedName>
        <fullName evidence="1">Uncharacterized protein</fullName>
    </submittedName>
</protein>
<reference evidence="1 2" key="1">
    <citation type="submission" date="2018-11" db="EMBL/GenBank/DDBJ databases">
        <authorList>
            <consortium name="Pathogen Informatics"/>
        </authorList>
    </citation>
    <scope>NUCLEOTIDE SEQUENCE [LARGE SCALE GENOMIC DNA]</scope>
</reference>
<accession>A0A3P6UXW5</accession>
<organism evidence="1 2">
    <name type="scientific">Cylicostephanus goldi</name>
    <name type="common">Nematode worm</name>
    <dbReference type="NCBI Taxonomy" id="71465"/>
    <lineage>
        <taxon>Eukaryota</taxon>
        <taxon>Metazoa</taxon>
        <taxon>Ecdysozoa</taxon>
        <taxon>Nematoda</taxon>
        <taxon>Chromadorea</taxon>
        <taxon>Rhabditida</taxon>
        <taxon>Rhabditina</taxon>
        <taxon>Rhabditomorpha</taxon>
        <taxon>Strongyloidea</taxon>
        <taxon>Strongylidae</taxon>
        <taxon>Cylicostephanus</taxon>
    </lineage>
</organism>
<gene>
    <name evidence="1" type="ORF">CGOC_LOCUS7962</name>
</gene>
<dbReference type="OrthoDB" id="2194683at2759"/>
<dbReference type="AlphaFoldDB" id="A0A3P6UXW5"/>